<dbReference type="CDD" id="cd04301">
    <property type="entry name" value="NAT_SF"/>
    <property type="match status" value="1"/>
</dbReference>
<dbReference type="PANTHER" id="PTHR43877">
    <property type="entry name" value="AMINOALKYLPHOSPHONATE N-ACETYLTRANSFERASE-RELATED-RELATED"/>
    <property type="match status" value="1"/>
</dbReference>
<gene>
    <name evidence="5" type="ORF">DSM104329_05313</name>
</gene>
<reference evidence="5" key="1">
    <citation type="journal article" date="2022" name="Int. J. Syst. Evol. Microbiol.">
        <title>Pseudomonas aegrilactucae sp. nov. and Pseudomonas morbosilactucae sp. nov., pathogens causing bacterial rot of lettuce in Japan.</title>
        <authorList>
            <person name="Sawada H."/>
            <person name="Fujikawa T."/>
            <person name="Satou M."/>
        </authorList>
    </citation>
    <scope>NUCLEOTIDE SEQUENCE</scope>
    <source>
        <strain evidence="5">0166_1</strain>
    </source>
</reference>
<feature type="domain" description="N-acetyltransferase" evidence="4">
    <location>
        <begin position="57"/>
        <end position="211"/>
    </location>
</feature>
<evidence type="ECO:0000313" key="5">
    <source>
        <dbReference type="EMBL" id="UGS38882.1"/>
    </source>
</evidence>
<dbReference type="PROSITE" id="PS51186">
    <property type="entry name" value="GNAT"/>
    <property type="match status" value="1"/>
</dbReference>
<dbReference type="KEGG" id="sbae:DSM104329_05313"/>
<evidence type="ECO:0000256" key="3">
    <source>
        <dbReference type="SAM" id="MobiDB-lite"/>
    </source>
</evidence>
<dbReference type="Pfam" id="PF00583">
    <property type="entry name" value="Acetyltransf_1"/>
    <property type="match status" value="1"/>
</dbReference>
<organism evidence="5 6">
    <name type="scientific">Capillimicrobium parvum</name>
    <dbReference type="NCBI Taxonomy" id="2884022"/>
    <lineage>
        <taxon>Bacteria</taxon>
        <taxon>Bacillati</taxon>
        <taxon>Actinomycetota</taxon>
        <taxon>Thermoleophilia</taxon>
        <taxon>Solirubrobacterales</taxon>
        <taxon>Capillimicrobiaceae</taxon>
        <taxon>Capillimicrobium</taxon>
    </lineage>
</organism>
<sequence length="215" mass="22765">MSGVRTWLAEPHEAEPVARLLVAFRNHLAPGVPTPAPGSQGGLAAPAGGRRALEGSPGVPTPAPGSQGGLAAPAGGRRAPERSPWPSDNAILAAVERLMEDPQTEYLLAARDGDSPPAGVIQLRYRFSVWTAAPDCWLEDLFVSAEARRSGCGAALVSLALERAALRGCRRIELDTNEDNEPALALYRRMGFSEHSKTSGARDLFLGRRIEPAAD</sequence>
<proteinExistence type="predicted"/>
<accession>A0A9E6Y254</accession>
<evidence type="ECO:0000256" key="2">
    <source>
        <dbReference type="ARBA" id="ARBA00023315"/>
    </source>
</evidence>
<dbReference type="Proteomes" id="UP001162834">
    <property type="component" value="Chromosome"/>
</dbReference>
<dbReference type="InterPro" id="IPR000182">
    <property type="entry name" value="GNAT_dom"/>
</dbReference>
<dbReference type="EMBL" id="CP087164">
    <property type="protein sequence ID" value="UGS38882.1"/>
    <property type="molecule type" value="Genomic_DNA"/>
</dbReference>
<name>A0A9E6Y254_9ACTN</name>
<dbReference type="SUPFAM" id="SSF55729">
    <property type="entry name" value="Acyl-CoA N-acyltransferases (Nat)"/>
    <property type="match status" value="1"/>
</dbReference>
<dbReference type="RefSeq" id="WP_259312894.1">
    <property type="nucleotide sequence ID" value="NZ_CP087164.1"/>
</dbReference>
<keyword evidence="1" id="KW-0808">Transferase</keyword>
<dbReference type="PANTHER" id="PTHR43877:SF2">
    <property type="entry name" value="AMINOALKYLPHOSPHONATE N-ACETYLTRANSFERASE-RELATED"/>
    <property type="match status" value="1"/>
</dbReference>
<evidence type="ECO:0000256" key="1">
    <source>
        <dbReference type="ARBA" id="ARBA00022679"/>
    </source>
</evidence>
<dbReference type="InterPro" id="IPR016181">
    <property type="entry name" value="Acyl_CoA_acyltransferase"/>
</dbReference>
<dbReference type="GO" id="GO:0016747">
    <property type="term" value="F:acyltransferase activity, transferring groups other than amino-acyl groups"/>
    <property type="evidence" value="ECO:0007669"/>
    <property type="project" value="InterPro"/>
</dbReference>
<keyword evidence="6" id="KW-1185">Reference proteome</keyword>
<dbReference type="AlphaFoldDB" id="A0A9E6Y254"/>
<evidence type="ECO:0000259" key="4">
    <source>
        <dbReference type="PROSITE" id="PS51186"/>
    </source>
</evidence>
<protein>
    <recommendedName>
        <fullName evidence="4">N-acetyltransferase domain-containing protein</fullName>
    </recommendedName>
</protein>
<feature type="region of interest" description="Disordered" evidence="3">
    <location>
        <begin position="32"/>
        <end position="86"/>
    </location>
</feature>
<dbReference type="Gene3D" id="3.40.630.30">
    <property type="match status" value="1"/>
</dbReference>
<evidence type="ECO:0000313" key="6">
    <source>
        <dbReference type="Proteomes" id="UP001162834"/>
    </source>
</evidence>
<dbReference type="InterPro" id="IPR050832">
    <property type="entry name" value="Bact_Acetyltransf"/>
</dbReference>
<keyword evidence="2" id="KW-0012">Acyltransferase</keyword>